<gene>
    <name evidence="1" type="ORF">B0A77_08545</name>
</gene>
<dbReference type="InterPro" id="IPR023168">
    <property type="entry name" value="GatB_Yqey_C_2"/>
</dbReference>
<protein>
    <submittedName>
        <fullName evidence="1">Glutamyl-tRNA amidotransferase</fullName>
    </submittedName>
</protein>
<name>A0A2H3KXS1_9FLAO</name>
<dbReference type="Pfam" id="PF09424">
    <property type="entry name" value="YqeY"/>
    <property type="match status" value="1"/>
</dbReference>
<dbReference type="OMA" id="AMGAVMK"/>
<dbReference type="PANTHER" id="PTHR28055">
    <property type="entry name" value="ALTERED INHERITANCE OF MITOCHONDRIA PROTEIN 41, MITOCHONDRIAL"/>
    <property type="match status" value="1"/>
</dbReference>
<reference evidence="1 2" key="1">
    <citation type="submission" date="2017-09" db="EMBL/GenBank/DDBJ databases">
        <title>Whole genomes of Flavobacteriaceae.</title>
        <authorList>
            <person name="Stine C."/>
            <person name="Li C."/>
            <person name="Tadesse D."/>
        </authorList>
    </citation>
    <scope>NUCLEOTIDE SEQUENCE [LARGE SCALE GENOMIC DNA]</scope>
    <source>
        <strain evidence="1 2">ATCC 35036</strain>
    </source>
</reference>
<dbReference type="AlphaFoldDB" id="A0A2H3KXS1"/>
<evidence type="ECO:0000313" key="2">
    <source>
        <dbReference type="Proteomes" id="UP000220828"/>
    </source>
</evidence>
<dbReference type="Gene3D" id="1.10.1510.10">
    <property type="entry name" value="Uncharacterised protein YqeY/AIM41 PF09424, N-terminal domain"/>
    <property type="match status" value="1"/>
</dbReference>
<dbReference type="InterPro" id="IPR042184">
    <property type="entry name" value="YqeY/Aim41_N"/>
</dbReference>
<dbReference type="Proteomes" id="UP000220828">
    <property type="component" value="Unassembled WGS sequence"/>
</dbReference>
<dbReference type="OrthoDB" id="9788127at2"/>
<evidence type="ECO:0000313" key="1">
    <source>
        <dbReference type="EMBL" id="PDS24286.1"/>
    </source>
</evidence>
<dbReference type="GO" id="GO:0016740">
    <property type="term" value="F:transferase activity"/>
    <property type="evidence" value="ECO:0007669"/>
    <property type="project" value="UniProtKB-KW"/>
</dbReference>
<organism evidence="1 2">
    <name type="scientific">Flavobacterium branchiophilum</name>
    <dbReference type="NCBI Taxonomy" id="55197"/>
    <lineage>
        <taxon>Bacteria</taxon>
        <taxon>Pseudomonadati</taxon>
        <taxon>Bacteroidota</taxon>
        <taxon>Flavobacteriia</taxon>
        <taxon>Flavobacteriales</taxon>
        <taxon>Flavobacteriaceae</taxon>
        <taxon>Flavobacterium</taxon>
    </lineage>
</organism>
<dbReference type="GO" id="GO:0016884">
    <property type="term" value="F:carbon-nitrogen ligase activity, with glutamine as amido-N-donor"/>
    <property type="evidence" value="ECO:0007669"/>
    <property type="project" value="InterPro"/>
</dbReference>
<dbReference type="InterPro" id="IPR003789">
    <property type="entry name" value="Asn/Gln_tRNA_amidoTrase-B-like"/>
</dbReference>
<keyword evidence="1" id="KW-0808">Transferase</keyword>
<comment type="caution">
    <text evidence="1">The sequence shown here is derived from an EMBL/GenBank/DDBJ whole genome shotgun (WGS) entry which is preliminary data.</text>
</comment>
<dbReference type="PANTHER" id="PTHR28055:SF1">
    <property type="entry name" value="ALTERED INHERITANCE OF MITOCHONDRIA PROTEIN 41, MITOCHONDRIAL"/>
    <property type="match status" value="1"/>
</dbReference>
<dbReference type="InterPro" id="IPR019004">
    <property type="entry name" value="YqeY/Aim41"/>
</dbReference>
<sequence length="149" mass="16096">MSLSNLIMDEIKTAMRAKDTVSLEALRAVKSALLLAQTESGAKQEITEEEEIKLLQRLVKQRKDSAAIYTQQGRADLADPELAQAVVIEKFLPAQLSETEIEAVVKQLMTENNLSGMPAMGQLMGLASKALAGQADGKTISTIVKQLLA</sequence>
<dbReference type="EMBL" id="PCMW01000045">
    <property type="protein sequence ID" value="PDS24286.1"/>
    <property type="molecule type" value="Genomic_DNA"/>
</dbReference>
<dbReference type="SUPFAM" id="SSF89095">
    <property type="entry name" value="GatB/YqeY motif"/>
    <property type="match status" value="1"/>
</dbReference>
<dbReference type="Gene3D" id="1.10.10.410">
    <property type="match status" value="1"/>
</dbReference>
<dbReference type="RefSeq" id="WP_014083305.1">
    <property type="nucleotide sequence ID" value="NZ_CBCSFI010000002.1"/>
</dbReference>
<accession>A0A2H3KXS1</accession>
<proteinExistence type="predicted"/>